<keyword evidence="5 8" id="KW-0812">Transmembrane</keyword>
<comment type="caution">
    <text evidence="10">The sequence shown here is derived from an EMBL/GenBank/DDBJ whole genome shotgun (WGS) entry which is preliminary data.</text>
</comment>
<dbReference type="OrthoDB" id="9150135at2"/>
<dbReference type="InterPro" id="IPR026032">
    <property type="entry name" value="HcaT-like"/>
</dbReference>
<evidence type="ECO:0000313" key="10">
    <source>
        <dbReference type="EMBL" id="TRW17720.1"/>
    </source>
</evidence>
<dbReference type="Pfam" id="PF12832">
    <property type="entry name" value="MFS_1_like"/>
    <property type="match status" value="1"/>
</dbReference>
<evidence type="ECO:0000256" key="4">
    <source>
        <dbReference type="ARBA" id="ARBA00022519"/>
    </source>
</evidence>
<feature type="transmembrane region" description="Helical" evidence="8">
    <location>
        <begin position="158"/>
        <end position="179"/>
    </location>
</feature>
<keyword evidence="6 8" id="KW-1133">Transmembrane helix</keyword>
<feature type="transmembrane region" description="Helical" evidence="8">
    <location>
        <begin position="334"/>
        <end position="355"/>
    </location>
</feature>
<dbReference type="InterPro" id="IPR024989">
    <property type="entry name" value="MFS_assoc_dom"/>
</dbReference>
<keyword evidence="2" id="KW-0813">Transport</keyword>
<feature type="transmembrane region" description="Helical" evidence="8">
    <location>
        <begin position="207"/>
        <end position="226"/>
    </location>
</feature>
<evidence type="ECO:0000256" key="1">
    <source>
        <dbReference type="ARBA" id="ARBA00004429"/>
    </source>
</evidence>
<sequence length="403" mass="42886">MTVTPAVRSTVLACLFFAGFGCLVPFLPLWLEKAHGFSGAQIGLVLAIGGFSRVIAGPLTAAWADGQHDRRAPLFMFSILMTIGFAALWFIESFWGVFILILLLDVAFWGLLPVVEAALLRLTQNGGPSYGIARGLASAAFVVGSSAVGALIDIYGNWSIWAWLLGISAALIVATAWMFREPVGGDREMPFGKRFKAGIDMVRDPRFALLIAAAGLIQASHSYFYVAGTLIWGNEQGISKTLIGNLWSLGVLTEVLFLMAFAKISARFRPETLVVAGGVAAVIRWTALAALPPVWMLYPLQLLHAGTFAMTFLGAMRMIHAMHGDARTPTAQMIYMALASAPAQAAATLLSGWLYDRLKVDGIGAQGYLSMTAIAAVGLGLAILLRIRSVAAGAPTGQVSVPN</sequence>
<feature type="transmembrane region" description="Helical" evidence="8">
    <location>
        <begin position="367"/>
        <end position="385"/>
    </location>
</feature>
<protein>
    <submittedName>
        <fullName evidence="10">MFS transporter</fullName>
    </submittedName>
</protein>
<dbReference type="EMBL" id="VJWA01000001">
    <property type="protein sequence ID" value="TRW17720.1"/>
    <property type="molecule type" value="Genomic_DNA"/>
</dbReference>
<feature type="transmembrane region" description="Helical" evidence="8">
    <location>
        <begin position="132"/>
        <end position="152"/>
    </location>
</feature>
<proteinExistence type="predicted"/>
<evidence type="ECO:0000256" key="8">
    <source>
        <dbReference type="SAM" id="Phobius"/>
    </source>
</evidence>
<feature type="transmembrane region" description="Helical" evidence="8">
    <location>
        <begin position="273"/>
        <end position="296"/>
    </location>
</feature>
<evidence type="ECO:0000256" key="3">
    <source>
        <dbReference type="ARBA" id="ARBA00022475"/>
    </source>
</evidence>
<dbReference type="Proteomes" id="UP000317894">
    <property type="component" value="Unassembled WGS sequence"/>
</dbReference>
<comment type="subcellular location">
    <subcellularLocation>
        <location evidence="1">Cell inner membrane</location>
        <topology evidence="1">Multi-pass membrane protein</topology>
    </subcellularLocation>
</comment>
<dbReference type="PIRSF" id="PIRSF004925">
    <property type="entry name" value="HcaT"/>
    <property type="match status" value="1"/>
</dbReference>
<reference evidence="10 11" key="1">
    <citation type="submission" date="2019-07" db="EMBL/GenBank/DDBJ databases">
        <title>Novel species isolated from glacier.</title>
        <authorList>
            <person name="Liu Q."/>
            <person name="Xin Y.-H."/>
        </authorList>
    </citation>
    <scope>NUCLEOTIDE SEQUENCE [LARGE SCALE GENOMIC DNA]</scope>
    <source>
        <strain evidence="10 11">LB1R16</strain>
    </source>
</reference>
<feature type="transmembrane region" description="Helical" evidence="8">
    <location>
        <begin position="42"/>
        <end position="62"/>
    </location>
</feature>
<dbReference type="GO" id="GO:0030395">
    <property type="term" value="F:lactose binding"/>
    <property type="evidence" value="ECO:0007669"/>
    <property type="project" value="TreeGrafter"/>
</dbReference>
<name>A0A552UHQ4_9SPHN</name>
<evidence type="ECO:0000256" key="7">
    <source>
        <dbReference type="ARBA" id="ARBA00023136"/>
    </source>
</evidence>
<dbReference type="RefSeq" id="WP_144236412.1">
    <property type="nucleotide sequence ID" value="NZ_VJWA01000001.1"/>
</dbReference>
<dbReference type="Gene3D" id="1.20.1250.20">
    <property type="entry name" value="MFS general substrate transporter like domains"/>
    <property type="match status" value="2"/>
</dbReference>
<dbReference type="SUPFAM" id="SSF103473">
    <property type="entry name" value="MFS general substrate transporter"/>
    <property type="match status" value="1"/>
</dbReference>
<evidence type="ECO:0000313" key="11">
    <source>
        <dbReference type="Proteomes" id="UP000317894"/>
    </source>
</evidence>
<organism evidence="10 11">
    <name type="scientific">Glacieibacterium frigidum</name>
    <dbReference type="NCBI Taxonomy" id="2593303"/>
    <lineage>
        <taxon>Bacteria</taxon>
        <taxon>Pseudomonadati</taxon>
        <taxon>Pseudomonadota</taxon>
        <taxon>Alphaproteobacteria</taxon>
        <taxon>Sphingomonadales</taxon>
        <taxon>Sphingosinicellaceae</taxon>
        <taxon>Glacieibacterium</taxon>
    </lineage>
</organism>
<feature type="domain" description="Major facilitator superfamily associated" evidence="9">
    <location>
        <begin position="15"/>
        <end position="357"/>
    </location>
</feature>
<feature type="transmembrane region" description="Helical" evidence="8">
    <location>
        <begin position="74"/>
        <end position="91"/>
    </location>
</feature>
<dbReference type="InterPro" id="IPR036259">
    <property type="entry name" value="MFS_trans_sf"/>
</dbReference>
<feature type="transmembrane region" description="Helical" evidence="8">
    <location>
        <begin position="246"/>
        <end position="266"/>
    </location>
</feature>
<dbReference type="PANTHER" id="PTHR23522">
    <property type="entry name" value="BLL5896 PROTEIN"/>
    <property type="match status" value="1"/>
</dbReference>
<dbReference type="GO" id="GO:0015528">
    <property type="term" value="F:lactose:proton symporter activity"/>
    <property type="evidence" value="ECO:0007669"/>
    <property type="project" value="TreeGrafter"/>
</dbReference>
<feature type="transmembrane region" description="Helical" evidence="8">
    <location>
        <begin position="302"/>
        <end position="322"/>
    </location>
</feature>
<evidence type="ECO:0000256" key="2">
    <source>
        <dbReference type="ARBA" id="ARBA00022448"/>
    </source>
</evidence>
<feature type="transmembrane region" description="Helical" evidence="8">
    <location>
        <begin position="12"/>
        <end position="30"/>
    </location>
</feature>
<keyword evidence="11" id="KW-1185">Reference proteome</keyword>
<gene>
    <name evidence="10" type="ORF">FMM06_06160</name>
</gene>
<dbReference type="GO" id="GO:0005886">
    <property type="term" value="C:plasma membrane"/>
    <property type="evidence" value="ECO:0007669"/>
    <property type="project" value="UniProtKB-SubCell"/>
</dbReference>
<keyword evidence="3" id="KW-1003">Cell membrane</keyword>
<dbReference type="NCBIfam" id="NF037955">
    <property type="entry name" value="mfs"/>
    <property type="match status" value="1"/>
</dbReference>
<feature type="transmembrane region" description="Helical" evidence="8">
    <location>
        <begin position="97"/>
        <end position="120"/>
    </location>
</feature>
<keyword evidence="4" id="KW-0997">Cell inner membrane</keyword>
<dbReference type="PANTHER" id="PTHR23522:SF10">
    <property type="entry name" value="3-PHENYLPROPIONIC ACID TRANSPORTER-RELATED"/>
    <property type="match status" value="1"/>
</dbReference>
<dbReference type="AlphaFoldDB" id="A0A552UHQ4"/>
<evidence type="ECO:0000259" key="9">
    <source>
        <dbReference type="Pfam" id="PF12832"/>
    </source>
</evidence>
<accession>A0A552UHQ4</accession>
<evidence type="ECO:0000256" key="5">
    <source>
        <dbReference type="ARBA" id="ARBA00022692"/>
    </source>
</evidence>
<keyword evidence="7 8" id="KW-0472">Membrane</keyword>
<evidence type="ECO:0000256" key="6">
    <source>
        <dbReference type="ARBA" id="ARBA00022989"/>
    </source>
</evidence>